<keyword evidence="1 3" id="KW-0808">Transferase</keyword>
<dbReference type="CDD" id="cd03801">
    <property type="entry name" value="GT4_PimA-like"/>
    <property type="match status" value="1"/>
</dbReference>
<dbReference type="Pfam" id="PF00534">
    <property type="entry name" value="Glycos_transf_1"/>
    <property type="match status" value="1"/>
</dbReference>
<comment type="caution">
    <text evidence="3">The sequence shown here is derived from an EMBL/GenBank/DDBJ whole genome shotgun (WGS) entry which is preliminary data.</text>
</comment>
<dbReference type="RefSeq" id="WP_377399569.1">
    <property type="nucleotide sequence ID" value="NZ_JBHUEQ010000015.1"/>
</dbReference>
<organism evidence="3 4">
    <name type="scientific">Rhizobium helianthi</name>
    <dbReference type="NCBI Taxonomy" id="1132695"/>
    <lineage>
        <taxon>Bacteria</taxon>
        <taxon>Pseudomonadati</taxon>
        <taxon>Pseudomonadota</taxon>
        <taxon>Alphaproteobacteria</taxon>
        <taxon>Hyphomicrobiales</taxon>
        <taxon>Rhizobiaceae</taxon>
        <taxon>Rhizobium/Agrobacterium group</taxon>
        <taxon>Rhizobium</taxon>
    </lineage>
</organism>
<evidence type="ECO:0000313" key="3">
    <source>
        <dbReference type="EMBL" id="MFD1745601.1"/>
    </source>
</evidence>
<proteinExistence type="predicted"/>
<dbReference type="SUPFAM" id="SSF53756">
    <property type="entry name" value="UDP-Glycosyltransferase/glycogen phosphorylase"/>
    <property type="match status" value="1"/>
</dbReference>
<dbReference type="Proteomes" id="UP001597322">
    <property type="component" value="Unassembled WGS sequence"/>
</dbReference>
<gene>
    <name evidence="3" type="ORF">ACFSE1_09030</name>
</gene>
<dbReference type="Gene3D" id="3.40.50.2000">
    <property type="entry name" value="Glycogen Phosphorylase B"/>
    <property type="match status" value="1"/>
</dbReference>
<dbReference type="InterPro" id="IPR001296">
    <property type="entry name" value="Glyco_trans_1"/>
</dbReference>
<accession>A0ABW4M5U3</accession>
<evidence type="ECO:0000256" key="1">
    <source>
        <dbReference type="ARBA" id="ARBA00022679"/>
    </source>
</evidence>
<name>A0ABW4M5U3_9HYPH</name>
<keyword evidence="3" id="KW-0328">Glycosyltransferase</keyword>
<reference evidence="4" key="1">
    <citation type="journal article" date="2019" name="Int. J. Syst. Evol. Microbiol.">
        <title>The Global Catalogue of Microorganisms (GCM) 10K type strain sequencing project: providing services to taxonomists for standard genome sequencing and annotation.</title>
        <authorList>
            <consortium name="The Broad Institute Genomics Platform"/>
            <consortium name="The Broad Institute Genome Sequencing Center for Infectious Disease"/>
            <person name="Wu L."/>
            <person name="Ma J."/>
        </authorList>
    </citation>
    <scope>NUCLEOTIDE SEQUENCE [LARGE SCALE GENOMIC DNA]</scope>
    <source>
        <strain evidence="4">CG52</strain>
    </source>
</reference>
<dbReference type="PANTHER" id="PTHR46401:SF2">
    <property type="entry name" value="GLYCOSYLTRANSFERASE WBBK-RELATED"/>
    <property type="match status" value="1"/>
</dbReference>
<dbReference type="PANTHER" id="PTHR46401">
    <property type="entry name" value="GLYCOSYLTRANSFERASE WBBK-RELATED"/>
    <property type="match status" value="1"/>
</dbReference>
<sequence length="349" mass="38400">MTRILYLTSSDYAALTGGHIYNTHLFSALRHQGQDPRVLKLHAAFPDISAQERSIVMEHLRSLPAECLLLMDHVYLCRLRQELADSPNPIAAIFHHSDVMEHGTDADEEGQSLRSIEKAALQLATKIIVSSGETQRYLATQYGISTDRILVAIPGNPPAHKGTAGQIDAGPLRILSVGALIPRKRYHHIIQAASQLGNFDWHWNIVGDPRRQPDHVEELKAQVRTLGLENRLRFLEDVSDAELEALRLASDICVGASFYEGYGMAIAEALRHGIPVVTTASGAVSTWAGAGVLQVDAERPLAMAQAINQLAEDRATLLKLADEAWRFGQALPDWQTTFTGLTDWLLTPS</sequence>
<keyword evidence="4" id="KW-1185">Reference proteome</keyword>
<evidence type="ECO:0000259" key="2">
    <source>
        <dbReference type="Pfam" id="PF00534"/>
    </source>
</evidence>
<dbReference type="EMBL" id="JBHUEQ010000015">
    <property type="protein sequence ID" value="MFD1745601.1"/>
    <property type="molecule type" value="Genomic_DNA"/>
</dbReference>
<feature type="domain" description="Glycosyl transferase family 1" evidence="2">
    <location>
        <begin position="167"/>
        <end position="322"/>
    </location>
</feature>
<dbReference type="EC" id="2.4.-.-" evidence="3"/>
<dbReference type="GO" id="GO:0016757">
    <property type="term" value="F:glycosyltransferase activity"/>
    <property type="evidence" value="ECO:0007669"/>
    <property type="project" value="UniProtKB-KW"/>
</dbReference>
<protein>
    <submittedName>
        <fullName evidence="3">Glycosyltransferase family 4 protein</fullName>
        <ecNumber evidence="3">2.4.-.-</ecNumber>
    </submittedName>
</protein>
<evidence type="ECO:0000313" key="4">
    <source>
        <dbReference type="Proteomes" id="UP001597322"/>
    </source>
</evidence>